<feature type="transmembrane region" description="Helical" evidence="1">
    <location>
        <begin position="92"/>
        <end position="111"/>
    </location>
</feature>
<feature type="transmembrane region" description="Helical" evidence="1">
    <location>
        <begin position="23"/>
        <end position="46"/>
    </location>
</feature>
<dbReference type="Proteomes" id="UP001166585">
    <property type="component" value="Unassembled WGS sequence"/>
</dbReference>
<gene>
    <name evidence="2" type="ORF">KIP89_07820</name>
</gene>
<evidence type="ECO:0000256" key="1">
    <source>
        <dbReference type="SAM" id="Phobius"/>
    </source>
</evidence>
<dbReference type="RefSeq" id="WP_213754831.1">
    <property type="nucleotide sequence ID" value="NZ_JAHCQH010000015.1"/>
</dbReference>
<keyword evidence="1" id="KW-0812">Transmembrane</keyword>
<accession>A0ABS5R5S9</accession>
<evidence type="ECO:0000313" key="3">
    <source>
        <dbReference type="Proteomes" id="UP001166585"/>
    </source>
</evidence>
<feature type="transmembrane region" description="Helical" evidence="1">
    <location>
        <begin position="183"/>
        <end position="205"/>
    </location>
</feature>
<evidence type="ECO:0000313" key="2">
    <source>
        <dbReference type="EMBL" id="MBS9477011.1"/>
    </source>
</evidence>
<dbReference type="EMBL" id="JAHCQH010000015">
    <property type="protein sequence ID" value="MBS9477011.1"/>
    <property type="molecule type" value="Genomic_DNA"/>
</dbReference>
<dbReference type="Pfam" id="PF06532">
    <property type="entry name" value="NrsF"/>
    <property type="match status" value="1"/>
</dbReference>
<comment type="caution">
    <text evidence="2">The sequence shown here is derived from an EMBL/GenBank/DDBJ whole genome shotgun (WGS) entry which is preliminary data.</text>
</comment>
<feature type="transmembrane region" description="Helical" evidence="1">
    <location>
        <begin position="157"/>
        <end position="177"/>
    </location>
</feature>
<keyword evidence="1" id="KW-0472">Membrane</keyword>
<sequence>MKTDELISLLTEDAPVRVRLDRALGLALGAGVIAALGVLLATVGLRPDLAQAAETIRVMFKIGFTLALALCAGLLLFRVGRPGVAPGGRVRLLAIPLALLVAAVLLELAVLPPARWVECLEGLHASFCLFFIPTVSLAPLAAILWALRASAPADPGLAGAAAGLAAGAIGATVYALHCPDDSPLFLATWYALAILIVTAAGYVLGRRLLRW</sequence>
<proteinExistence type="predicted"/>
<reference evidence="2" key="1">
    <citation type="submission" date="2021-05" db="EMBL/GenBank/DDBJ databases">
        <authorList>
            <person name="Sun Q."/>
            <person name="Inoue M."/>
        </authorList>
    </citation>
    <scope>NUCLEOTIDE SEQUENCE</scope>
    <source>
        <strain evidence="2">VKM B-3255</strain>
    </source>
</reference>
<feature type="transmembrane region" description="Helical" evidence="1">
    <location>
        <begin position="58"/>
        <end position="80"/>
    </location>
</feature>
<keyword evidence="3" id="KW-1185">Reference proteome</keyword>
<feature type="transmembrane region" description="Helical" evidence="1">
    <location>
        <begin position="123"/>
        <end position="145"/>
    </location>
</feature>
<keyword evidence="1" id="KW-1133">Transmembrane helix</keyword>
<name>A0ABS5R5S9_9HYPH</name>
<protein>
    <submittedName>
        <fullName evidence="2">DUF1109 domain-containing protein</fullName>
    </submittedName>
</protein>
<organism evidence="2 3">
    <name type="scientific">Ancylobacter radicis</name>
    <dbReference type="NCBI Taxonomy" id="2836179"/>
    <lineage>
        <taxon>Bacteria</taxon>
        <taxon>Pseudomonadati</taxon>
        <taxon>Pseudomonadota</taxon>
        <taxon>Alphaproteobacteria</taxon>
        <taxon>Hyphomicrobiales</taxon>
        <taxon>Xanthobacteraceae</taxon>
        <taxon>Ancylobacter</taxon>
    </lineage>
</organism>
<dbReference type="InterPro" id="IPR009495">
    <property type="entry name" value="NrsF"/>
</dbReference>